<dbReference type="AlphaFoldDB" id="A0A1I1BJI7"/>
<organism evidence="1 2">
    <name type="scientific">Amycolatopsis marina</name>
    <dbReference type="NCBI Taxonomy" id="490629"/>
    <lineage>
        <taxon>Bacteria</taxon>
        <taxon>Bacillati</taxon>
        <taxon>Actinomycetota</taxon>
        <taxon>Actinomycetes</taxon>
        <taxon>Pseudonocardiales</taxon>
        <taxon>Pseudonocardiaceae</taxon>
        <taxon>Amycolatopsis</taxon>
    </lineage>
</organism>
<dbReference type="SUPFAM" id="SSF53335">
    <property type="entry name" value="S-adenosyl-L-methionine-dependent methyltransferases"/>
    <property type="match status" value="1"/>
</dbReference>
<dbReference type="PIRSF" id="PIRSF017393">
    <property type="entry name" value="MTase_SAV2177"/>
    <property type="match status" value="1"/>
</dbReference>
<reference evidence="2" key="1">
    <citation type="submission" date="2016-10" db="EMBL/GenBank/DDBJ databases">
        <authorList>
            <person name="Varghese N."/>
            <person name="Submissions S."/>
        </authorList>
    </citation>
    <scope>NUCLEOTIDE SEQUENCE [LARGE SCALE GENOMIC DNA]</scope>
    <source>
        <strain evidence="2">CGMCC 4.3568</strain>
    </source>
</reference>
<keyword evidence="1" id="KW-0489">Methyltransferase</keyword>
<evidence type="ECO:0000313" key="2">
    <source>
        <dbReference type="Proteomes" id="UP000243799"/>
    </source>
</evidence>
<keyword evidence="2" id="KW-1185">Reference proteome</keyword>
<name>A0A1I1BJI7_9PSEU</name>
<dbReference type="RefSeq" id="WP_091675082.1">
    <property type="nucleotide sequence ID" value="NZ_FOKG01000013.1"/>
</dbReference>
<sequence length="292" mass="32690">MTDGEDRSPDAPPGVDLEKPSAARIYDWYLGGNQNWAVDREFGRKIEQLWPHAKHGSRHNRQFMNRAVRTALDDGIRQFIDLGSGVPTVGNVHEVVRDHLPESEQASVVYVDFEAVAAAHARLILEREGATEWAALVQQDMRQPKAILDDPETQRLIDFDQPVCLLMIAVLHFAGPDDRPLDIIRGYLDRLCAGSWLALSHMTVPEDDPEAAAGVLRFAEQYKSTANPVWLRPRDEIASWFDGLTLLEPGVTHLTDWRPDFDADNLPPRDLAAKPFAWCGVAEKPESADSGR</sequence>
<proteinExistence type="predicted"/>
<dbReference type="Gene3D" id="3.40.50.150">
    <property type="entry name" value="Vaccinia Virus protein VP39"/>
    <property type="match status" value="1"/>
</dbReference>
<dbReference type="InterPro" id="IPR006764">
    <property type="entry name" value="SAM_dep_MeTrfase_SAV2177_type"/>
</dbReference>
<dbReference type="Proteomes" id="UP000243799">
    <property type="component" value="Unassembled WGS sequence"/>
</dbReference>
<dbReference type="OrthoDB" id="4134439at2"/>
<gene>
    <name evidence="1" type="ORF">SAMN05216266_113184</name>
</gene>
<accession>A0A1I1BJI7</accession>
<dbReference type="GO" id="GO:0008168">
    <property type="term" value="F:methyltransferase activity"/>
    <property type="evidence" value="ECO:0007669"/>
    <property type="project" value="UniProtKB-KW"/>
</dbReference>
<dbReference type="EMBL" id="FOKG01000013">
    <property type="protein sequence ID" value="SFB48650.1"/>
    <property type="molecule type" value="Genomic_DNA"/>
</dbReference>
<dbReference type="Pfam" id="PF04672">
    <property type="entry name" value="Methyltransf_19"/>
    <property type="match status" value="1"/>
</dbReference>
<dbReference type="InterPro" id="IPR029063">
    <property type="entry name" value="SAM-dependent_MTases_sf"/>
</dbReference>
<protein>
    <submittedName>
        <fullName evidence="1">S-adenosyl methyltransferase</fullName>
    </submittedName>
</protein>
<dbReference type="GO" id="GO:0032259">
    <property type="term" value="P:methylation"/>
    <property type="evidence" value="ECO:0007669"/>
    <property type="project" value="UniProtKB-KW"/>
</dbReference>
<dbReference type="STRING" id="490629.SAMN05216266_113184"/>
<evidence type="ECO:0000313" key="1">
    <source>
        <dbReference type="EMBL" id="SFB48650.1"/>
    </source>
</evidence>
<keyword evidence="1" id="KW-0808">Transferase</keyword>